<name>A0A1W1US05_9PAST</name>
<sequence>MITKLLAALTKLLIGAYPYWRNNRPSPQQRLYFANHTSHLDTLAIWSSFSAEYRSKIRPVAAKDYWDKGGLRGLIAKRGLNVVLIDREGKSDDPLQPLYTALEQGDSLILFPEGTRSLENKPAEFKAGLYHLSQRYPQLELVPVYLDNTQRSLPKGAFLPLPFSCTVTFGEPLVCEPSWDKTEFLRQARQAVIALSQPLPSTK</sequence>
<evidence type="ECO:0000256" key="1">
    <source>
        <dbReference type="ARBA" id="ARBA00005189"/>
    </source>
</evidence>
<dbReference type="SMART" id="SM00563">
    <property type="entry name" value="PlsC"/>
    <property type="match status" value="1"/>
</dbReference>
<organism evidence="5 6">
    <name type="scientific">Pasteurella testudinis DSM 23072</name>
    <dbReference type="NCBI Taxonomy" id="1122938"/>
    <lineage>
        <taxon>Bacteria</taxon>
        <taxon>Pseudomonadati</taxon>
        <taxon>Pseudomonadota</taxon>
        <taxon>Gammaproteobacteria</taxon>
        <taxon>Pasteurellales</taxon>
        <taxon>Pasteurellaceae</taxon>
        <taxon>Pasteurella</taxon>
    </lineage>
</organism>
<evidence type="ECO:0000313" key="5">
    <source>
        <dbReference type="EMBL" id="SMB83809.1"/>
    </source>
</evidence>
<gene>
    <name evidence="5" type="ORF">SAMN05660772_00710</name>
</gene>
<dbReference type="SUPFAM" id="SSF69593">
    <property type="entry name" value="Glycerol-3-phosphate (1)-acyltransferase"/>
    <property type="match status" value="1"/>
</dbReference>
<dbReference type="CDD" id="cd07989">
    <property type="entry name" value="LPLAT_AGPAT-like"/>
    <property type="match status" value="1"/>
</dbReference>
<evidence type="ECO:0000256" key="3">
    <source>
        <dbReference type="ARBA" id="ARBA00023315"/>
    </source>
</evidence>
<keyword evidence="2 5" id="KW-0808">Transferase</keyword>
<dbReference type="Proteomes" id="UP000192408">
    <property type="component" value="Unassembled WGS sequence"/>
</dbReference>
<dbReference type="GO" id="GO:0006654">
    <property type="term" value="P:phosphatidic acid biosynthetic process"/>
    <property type="evidence" value="ECO:0007669"/>
    <property type="project" value="TreeGrafter"/>
</dbReference>
<dbReference type="EMBL" id="FWWV01000013">
    <property type="protein sequence ID" value="SMB83809.1"/>
    <property type="molecule type" value="Genomic_DNA"/>
</dbReference>
<dbReference type="GO" id="GO:0003841">
    <property type="term" value="F:1-acylglycerol-3-phosphate O-acyltransferase activity"/>
    <property type="evidence" value="ECO:0007669"/>
    <property type="project" value="TreeGrafter"/>
</dbReference>
<protein>
    <submittedName>
        <fullName evidence="5">1-acyl-sn-glycerol-3-phosphate acyltransferases</fullName>
    </submittedName>
</protein>
<reference evidence="6" key="1">
    <citation type="submission" date="2017-04" db="EMBL/GenBank/DDBJ databases">
        <authorList>
            <person name="Varghese N."/>
            <person name="Submissions S."/>
        </authorList>
    </citation>
    <scope>NUCLEOTIDE SEQUENCE [LARGE SCALE GENOMIC DNA]</scope>
    <source>
        <strain evidence="6">DSM 23072</strain>
    </source>
</reference>
<dbReference type="STRING" id="1122938.SAMN05660772_00710"/>
<comment type="pathway">
    <text evidence="1">Lipid metabolism.</text>
</comment>
<evidence type="ECO:0000313" key="6">
    <source>
        <dbReference type="Proteomes" id="UP000192408"/>
    </source>
</evidence>
<dbReference type="AlphaFoldDB" id="A0A1W1US05"/>
<dbReference type="PANTHER" id="PTHR10434">
    <property type="entry name" value="1-ACYL-SN-GLYCEROL-3-PHOSPHATE ACYLTRANSFERASE"/>
    <property type="match status" value="1"/>
</dbReference>
<dbReference type="Pfam" id="PF01553">
    <property type="entry name" value="Acyltransferase"/>
    <property type="match status" value="1"/>
</dbReference>
<keyword evidence="6" id="KW-1185">Reference proteome</keyword>
<feature type="domain" description="Phospholipid/glycerol acyltransferase" evidence="4">
    <location>
        <begin position="30"/>
        <end position="149"/>
    </location>
</feature>
<dbReference type="InterPro" id="IPR002123">
    <property type="entry name" value="Plipid/glycerol_acylTrfase"/>
</dbReference>
<dbReference type="PANTHER" id="PTHR10434:SF11">
    <property type="entry name" value="1-ACYL-SN-GLYCEROL-3-PHOSPHATE ACYLTRANSFERASE"/>
    <property type="match status" value="1"/>
</dbReference>
<accession>A0A1W1US05</accession>
<keyword evidence="3 5" id="KW-0012">Acyltransferase</keyword>
<proteinExistence type="predicted"/>
<dbReference type="RefSeq" id="WP_084256841.1">
    <property type="nucleotide sequence ID" value="NZ_FWWV01000013.1"/>
</dbReference>
<evidence type="ECO:0000256" key="2">
    <source>
        <dbReference type="ARBA" id="ARBA00022679"/>
    </source>
</evidence>
<evidence type="ECO:0000259" key="4">
    <source>
        <dbReference type="SMART" id="SM00563"/>
    </source>
</evidence>